<evidence type="ECO:0000256" key="1">
    <source>
        <dbReference type="ARBA" id="ARBA00004196"/>
    </source>
</evidence>
<dbReference type="InterPro" id="IPR013378">
    <property type="entry name" value="InlB-like_B-rpt"/>
</dbReference>
<dbReference type="SUPFAM" id="SSF51126">
    <property type="entry name" value="Pectin lyase-like"/>
    <property type="match status" value="1"/>
</dbReference>
<evidence type="ECO:0000259" key="3">
    <source>
        <dbReference type="Pfam" id="PF07581"/>
    </source>
</evidence>
<dbReference type="Pfam" id="PF09479">
    <property type="entry name" value="Flg_new"/>
    <property type="match status" value="1"/>
</dbReference>
<dbReference type="Gene3D" id="2.60.40.4270">
    <property type="entry name" value="Listeria-Bacteroides repeat domain"/>
    <property type="match status" value="1"/>
</dbReference>
<reference evidence="4" key="1">
    <citation type="submission" date="2022-12" db="EMBL/GenBank/DDBJ databases">
        <title>Isolation and characterisation of novel Methanocorpusculum spp. from native Australian herbivores indicates the genus is ancestrally host-associated.</title>
        <authorList>
            <person name="Volmer J.G."/>
            <person name="Soo R.M."/>
            <person name="Evans P.N."/>
            <person name="Hoedt E.C."/>
            <person name="Astorga Alsina A.L."/>
            <person name="Woodcroft B.J."/>
            <person name="Tyson G.W."/>
            <person name="Hugenholtz P."/>
            <person name="Morrison M."/>
        </authorList>
    </citation>
    <scope>NUCLEOTIDE SEQUENCE</scope>
    <source>
        <strain evidence="4">MG</strain>
    </source>
</reference>
<organism evidence="4 5">
    <name type="scientific">Methanocorpusculum petauri</name>
    <dbReference type="NCBI Taxonomy" id="3002863"/>
    <lineage>
        <taxon>Archaea</taxon>
        <taxon>Methanobacteriati</taxon>
        <taxon>Methanobacteriota</taxon>
        <taxon>Stenosarchaea group</taxon>
        <taxon>Methanomicrobia</taxon>
        <taxon>Methanomicrobiales</taxon>
        <taxon>Methanocorpusculaceae</taxon>
        <taxon>Methanocorpusculum</taxon>
    </lineage>
</organism>
<comment type="subcellular location">
    <subcellularLocation>
        <location evidence="1">Cell envelope</location>
    </subcellularLocation>
</comment>
<name>A0ABT4ID51_9EURY</name>
<dbReference type="RefSeq" id="WP_268923895.1">
    <property type="nucleotide sequence ID" value="NZ_JAPTGB010000001.1"/>
</dbReference>
<dbReference type="InterPro" id="IPR011050">
    <property type="entry name" value="Pectin_lyase_fold/virulence"/>
</dbReference>
<dbReference type="EMBL" id="JAPTGB010000001">
    <property type="protein sequence ID" value="MCZ0859673.1"/>
    <property type="molecule type" value="Genomic_DNA"/>
</dbReference>
<comment type="caution">
    <text evidence="4">The sequence shown here is derived from an EMBL/GenBank/DDBJ whole genome shotgun (WGS) entry which is preliminary data.</text>
</comment>
<evidence type="ECO:0000313" key="5">
    <source>
        <dbReference type="Proteomes" id="UP001141422"/>
    </source>
</evidence>
<dbReference type="Pfam" id="PF07581">
    <property type="entry name" value="Glug"/>
    <property type="match status" value="1"/>
</dbReference>
<proteinExistence type="predicted"/>
<gene>
    <name evidence="4" type="ORF">O0S10_00350</name>
</gene>
<dbReference type="Gene3D" id="2.160.20.110">
    <property type="match status" value="1"/>
</dbReference>
<protein>
    <submittedName>
        <fullName evidence="4">InlB B-repeat-containing protein</fullName>
    </submittedName>
</protein>
<evidence type="ECO:0000256" key="2">
    <source>
        <dbReference type="SAM" id="MobiDB-lite"/>
    </source>
</evidence>
<dbReference type="InterPro" id="IPR042229">
    <property type="entry name" value="Listeria/Bacterioides_rpt_sf"/>
</dbReference>
<keyword evidence="5" id="KW-1185">Reference proteome</keyword>
<feature type="domain" description="GLUG" evidence="3">
    <location>
        <begin position="191"/>
        <end position="214"/>
    </location>
</feature>
<dbReference type="InterPro" id="IPR011493">
    <property type="entry name" value="GLUG"/>
</dbReference>
<feature type="region of interest" description="Disordered" evidence="2">
    <location>
        <begin position="769"/>
        <end position="797"/>
    </location>
</feature>
<sequence length="941" mass="97798">MSLRKYGTFCPKDDAAKLLRRGVVLLAALLLVCTLMVGAVSATDWKDHINSTWYSSHSGDATDYYIYDNASFAAFAKNVTDDGTDFNTKTVKLMADIDLAAHNWTAIGTEDHSFKGTFDGGNHIISNVTVYAPDTENQGLFGYSASPAVLKNIKIQNAIVVGQSQVGALAGSPYTGTVENCHVSGFIQVTGNYQVGGLGGYSYAKISNCSVKGDTGSFVKGVYTGNNLEGDAVGGLIGYRAEGDITTFNCSAAISVSGTRKVGGLIGHLQYGNTVTGCTAEGTVELLYVPGYDPGNTLSAGALFGDVHPIYVNKDGSKQITKIEDSTASGIISLPDELDEATVSIGLIGATRSGSDYNKQDDLTTLGENVKDTTYEISADELQKLVDTGYMKTAGIGTVTTDSSSDAYTLLIPETSAEGVTWSKNSDGSYNLTISKSGIYKIMQSFSLAKMVVNAEDTTIDGSADAGVVITVVDTVPTTGSDYGLINLDNKNTTLTNINITASENTDFTLHQGKIVHLAGEKSKLTNSILDLSNAKTTSIPSRTSFMTVVAQGTNAEVSGTTIKAGNAKEGYSSSQCIVVIGADIQITGNTLIPGNSAQYKGTESSEAVSSGSVGVRLNGGANNVVISGNTFISTQGDASMNNGISIDGVTNAVTVTANNNKFTLSNTRVLREEGKKGDVGGFGNALYINPGADSIEITLNVKGNIVESGTNFLYLDDDNGARTAGYTVKGTIDGNDYHPITGANIHTKEPDEGSFSFAVTMDGLDVKANNYEKGEDPNPPKPVVPSTSSSGDGNMNNAFRVLFDTQGGSYVSPATGLSYGDRVAEPANPVKDGYTFGGWYKDAACTQSWSFSDSIPGDMTLYAKWTSTSGTEATASATAQTTAKATPAATQAQSGTSAATAAPVSTTAAGAQPTLTQAPAPVLGGLLGLLAAGILLRRRE</sequence>
<dbReference type="Proteomes" id="UP001141422">
    <property type="component" value="Unassembled WGS sequence"/>
</dbReference>
<dbReference type="NCBIfam" id="TIGR02543">
    <property type="entry name" value="List_Bact_rpt"/>
    <property type="match status" value="1"/>
</dbReference>
<accession>A0ABT4ID51</accession>
<evidence type="ECO:0000313" key="4">
    <source>
        <dbReference type="EMBL" id="MCZ0859673.1"/>
    </source>
</evidence>